<dbReference type="AlphaFoldDB" id="A0A0N0PBV9"/>
<organism evidence="1 2">
    <name type="scientific">Papilio machaon</name>
    <name type="common">Old World swallowtail butterfly</name>
    <dbReference type="NCBI Taxonomy" id="76193"/>
    <lineage>
        <taxon>Eukaryota</taxon>
        <taxon>Metazoa</taxon>
        <taxon>Ecdysozoa</taxon>
        <taxon>Arthropoda</taxon>
        <taxon>Hexapoda</taxon>
        <taxon>Insecta</taxon>
        <taxon>Pterygota</taxon>
        <taxon>Neoptera</taxon>
        <taxon>Endopterygota</taxon>
        <taxon>Lepidoptera</taxon>
        <taxon>Glossata</taxon>
        <taxon>Ditrysia</taxon>
        <taxon>Papilionoidea</taxon>
        <taxon>Papilionidae</taxon>
        <taxon>Papilioninae</taxon>
        <taxon>Papilio</taxon>
    </lineage>
</organism>
<evidence type="ECO:0000313" key="2">
    <source>
        <dbReference type="Proteomes" id="UP000053240"/>
    </source>
</evidence>
<dbReference type="STRING" id="76193.A0A0N0PBV9"/>
<dbReference type="EMBL" id="KQ460786">
    <property type="protein sequence ID" value="KPJ12199.1"/>
    <property type="molecule type" value="Genomic_DNA"/>
</dbReference>
<gene>
    <name evidence="1" type="ORF">RR48_02482</name>
</gene>
<protein>
    <submittedName>
        <fullName evidence="1">Uncharacterized protein</fullName>
    </submittedName>
</protein>
<sequence length="143" mass="16691">MKENIVMLHISEKKFNDMCEVNPHLVSIDYVLVTPNLGKSPRRKAVDDDCLIVGLGRDALKPRDKPRKSPDLLCPLKHEYYKEAITRFSEDYPKLAKQHMTKDIDPVPIENDLQDLNRTEYLVKYCSRGKRMRFHVIVHMATL</sequence>
<name>A0A0N0PBV9_PAPMA</name>
<accession>A0A0N0PBV9</accession>
<reference evidence="1 2" key="1">
    <citation type="journal article" date="2015" name="Nat. Commun.">
        <title>Outbred genome sequencing and CRISPR/Cas9 gene editing in butterflies.</title>
        <authorList>
            <person name="Li X."/>
            <person name="Fan D."/>
            <person name="Zhang W."/>
            <person name="Liu G."/>
            <person name="Zhang L."/>
            <person name="Zhao L."/>
            <person name="Fang X."/>
            <person name="Chen L."/>
            <person name="Dong Y."/>
            <person name="Chen Y."/>
            <person name="Ding Y."/>
            <person name="Zhao R."/>
            <person name="Feng M."/>
            <person name="Zhu Y."/>
            <person name="Feng Y."/>
            <person name="Jiang X."/>
            <person name="Zhu D."/>
            <person name="Xiang H."/>
            <person name="Feng X."/>
            <person name="Li S."/>
            <person name="Wang J."/>
            <person name="Zhang G."/>
            <person name="Kronforst M.R."/>
            <person name="Wang W."/>
        </authorList>
    </citation>
    <scope>NUCLEOTIDE SEQUENCE [LARGE SCALE GENOMIC DNA]</scope>
    <source>
        <strain evidence="1">Ya'a_city_454_Pm</strain>
        <tissue evidence="1">Whole body</tissue>
    </source>
</reference>
<evidence type="ECO:0000313" key="1">
    <source>
        <dbReference type="EMBL" id="KPJ12199.1"/>
    </source>
</evidence>
<proteinExistence type="predicted"/>
<keyword evidence="2" id="KW-1185">Reference proteome</keyword>
<dbReference type="Proteomes" id="UP000053240">
    <property type="component" value="Unassembled WGS sequence"/>
</dbReference>
<dbReference type="InParanoid" id="A0A0N0PBV9"/>